<name>A0A7R8UPD7_HERIL</name>
<evidence type="ECO:0000256" key="2">
    <source>
        <dbReference type="ARBA" id="ARBA00022670"/>
    </source>
</evidence>
<keyword evidence="3" id="KW-0378">Hydrolase</keyword>
<dbReference type="EMBL" id="LR899011">
    <property type="protein sequence ID" value="CAD7084573.1"/>
    <property type="molecule type" value="Genomic_DNA"/>
</dbReference>
<dbReference type="SUPFAM" id="SSF50494">
    <property type="entry name" value="Trypsin-like serine proteases"/>
    <property type="match status" value="1"/>
</dbReference>
<dbReference type="Gene3D" id="2.40.10.10">
    <property type="entry name" value="Trypsin-like serine proteases"/>
    <property type="match status" value="2"/>
</dbReference>
<dbReference type="Pfam" id="PF00089">
    <property type="entry name" value="Trypsin"/>
    <property type="match status" value="1"/>
</dbReference>
<dbReference type="InterPro" id="IPR050430">
    <property type="entry name" value="Peptidase_S1"/>
</dbReference>
<dbReference type="PRINTS" id="PR00722">
    <property type="entry name" value="CHYMOTRYPSIN"/>
</dbReference>
<dbReference type="Proteomes" id="UP000594454">
    <property type="component" value="Chromosome 3"/>
</dbReference>
<dbReference type="InterPro" id="IPR043504">
    <property type="entry name" value="Peptidase_S1_PA_chymotrypsin"/>
</dbReference>
<evidence type="ECO:0000256" key="1">
    <source>
        <dbReference type="ARBA" id="ARBA00007664"/>
    </source>
</evidence>
<dbReference type="OrthoDB" id="10059102at2759"/>
<evidence type="ECO:0000313" key="8">
    <source>
        <dbReference type="Proteomes" id="UP000594454"/>
    </source>
</evidence>
<sequence length="216" mass="24236">MVQIVKKNDEHVCGGCILDDENVITAARCVKPFRQNWSGTELKVRGGDVILQNSKLPTFQVRNVRKFVVHPDFNEKTLENDVALLKISDPFMPAPNLHEAQKGLSTPRGRCFLPGWQNNKGLPTLHFITFYPTDIDKCDRRPKKAICATSPIRQAACKNYFGSPLICGKKMHGVFIGPNGACKGRPALFTDITAFADWLEQMIYQEDDLPHPSGRQ</sequence>
<feature type="domain" description="Peptidase S1" evidence="6">
    <location>
        <begin position="1"/>
        <end position="204"/>
    </location>
</feature>
<evidence type="ECO:0000259" key="6">
    <source>
        <dbReference type="PROSITE" id="PS50240"/>
    </source>
</evidence>
<organism evidence="7 8">
    <name type="scientific">Hermetia illucens</name>
    <name type="common">Black soldier fly</name>
    <dbReference type="NCBI Taxonomy" id="343691"/>
    <lineage>
        <taxon>Eukaryota</taxon>
        <taxon>Metazoa</taxon>
        <taxon>Ecdysozoa</taxon>
        <taxon>Arthropoda</taxon>
        <taxon>Hexapoda</taxon>
        <taxon>Insecta</taxon>
        <taxon>Pterygota</taxon>
        <taxon>Neoptera</taxon>
        <taxon>Endopterygota</taxon>
        <taxon>Diptera</taxon>
        <taxon>Brachycera</taxon>
        <taxon>Stratiomyomorpha</taxon>
        <taxon>Stratiomyidae</taxon>
        <taxon>Hermetiinae</taxon>
        <taxon>Hermetia</taxon>
    </lineage>
</organism>
<keyword evidence="5" id="KW-1015">Disulfide bond</keyword>
<evidence type="ECO:0000256" key="4">
    <source>
        <dbReference type="ARBA" id="ARBA00022825"/>
    </source>
</evidence>
<dbReference type="InParanoid" id="A0A7R8UPD7"/>
<evidence type="ECO:0000256" key="5">
    <source>
        <dbReference type="ARBA" id="ARBA00023157"/>
    </source>
</evidence>
<dbReference type="GO" id="GO:0006508">
    <property type="term" value="P:proteolysis"/>
    <property type="evidence" value="ECO:0007669"/>
    <property type="project" value="UniProtKB-KW"/>
</dbReference>
<dbReference type="InterPro" id="IPR009003">
    <property type="entry name" value="Peptidase_S1_PA"/>
</dbReference>
<dbReference type="PROSITE" id="PS50240">
    <property type="entry name" value="TRYPSIN_DOM"/>
    <property type="match status" value="1"/>
</dbReference>
<comment type="similarity">
    <text evidence="1">Belongs to the peptidase S1 family.</text>
</comment>
<reference evidence="7 8" key="1">
    <citation type="submission" date="2020-11" db="EMBL/GenBank/DDBJ databases">
        <authorList>
            <person name="Wallbank WR R."/>
            <person name="Pardo Diaz C."/>
            <person name="Kozak K."/>
            <person name="Martin S."/>
            <person name="Jiggins C."/>
            <person name="Moest M."/>
            <person name="Warren A I."/>
            <person name="Generalovic N T."/>
            <person name="Byers J.R.P. K."/>
            <person name="Montejo-Kovacevich G."/>
            <person name="Yen C E."/>
        </authorList>
    </citation>
    <scope>NUCLEOTIDE SEQUENCE [LARGE SCALE GENOMIC DNA]</scope>
</reference>
<dbReference type="AlphaFoldDB" id="A0A7R8UPD7"/>
<keyword evidence="2" id="KW-0645">Protease</keyword>
<dbReference type="InterPro" id="IPR001314">
    <property type="entry name" value="Peptidase_S1A"/>
</dbReference>
<dbReference type="FunFam" id="2.40.10.10:FF:000068">
    <property type="entry name" value="transmembrane protease serine 2"/>
    <property type="match status" value="1"/>
</dbReference>
<gene>
    <name evidence="7" type="ORF">HERILL_LOCUS7460</name>
</gene>
<keyword evidence="4" id="KW-0720">Serine protease</keyword>
<dbReference type="SMART" id="SM00020">
    <property type="entry name" value="Tryp_SPc"/>
    <property type="match status" value="1"/>
</dbReference>
<evidence type="ECO:0000256" key="3">
    <source>
        <dbReference type="ARBA" id="ARBA00022801"/>
    </source>
</evidence>
<dbReference type="InterPro" id="IPR001254">
    <property type="entry name" value="Trypsin_dom"/>
</dbReference>
<accession>A0A7R8UPD7</accession>
<dbReference type="PANTHER" id="PTHR24276">
    <property type="entry name" value="POLYSERASE-RELATED"/>
    <property type="match status" value="1"/>
</dbReference>
<evidence type="ECO:0000313" key="7">
    <source>
        <dbReference type="EMBL" id="CAD7084573.1"/>
    </source>
</evidence>
<dbReference type="PANTHER" id="PTHR24276:SF96">
    <property type="entry name" value="PEPTIDASE S1 DOMAIN-CONTAINING PROTEIN"/>
    <property type="match status" value="1"/>
</dbReference>
<protein>
    <recommendedName>
        <fullName evidence="6">Peptidase S1 domain-containing protein</fullName>
    </recommendedName>
</protein>
<proteinExistence type="inferred from homology"/>
<keyword evidence="8" id="KW-1185">Reference proteome</keyword>
<dbReference type="GO" id="GO:0004252">
    <property type="term" value="F:serine-type endopeptidase activity"/>
    <property type="evidence" value="ECO:0007669"/>
    <property type="project" value="InterPro"/>
</dbReference>